<feature type="signal peptide" evidence="2">
    <location>
        <begin position="1"/>
        <end position="19"/>
    </location>
</feature>
<gene>
    <name evidence="4" type="primary">LOC124293398</name>
</gene>
<dbReference type="Proteomes" id="UP000829291">
    <property type="component" value="Chromosome 1"/>
</dbReference>
<keyword evidence="3" id="KW-1185">Reference proteome</keyword>
<evidence type="ECO:0000256" key="2">
    <source>
        <dbReference type="SAM" id="SignalP"/>
    </source>
</evidence>
<evidence type="ECO:0000313" key="3">
    <source>
        <dbReference type="Proteomes" id="UP000829291"/>
    </source>
</evidence>
<keyword evidence="2" id="KW-0732">Signal</keyword>
<dbReference type="RefSeq" id="XP_046590217.1">
    <property type="nucleotide sequence ID" value="XM_046734261.1"/>
</dbReference>
<evidence type="ECO:0000313" key="4">
    <source>
        <dbReference type="RefSeq" id="XP_046590217.1"/>
    </source>
</evidence>
<protein>
    <submittedName>
        <fullName evidence="4">Uncharacterized protein LOC124293398 isoform X1</fullName>
    </submittedName>
</protein>
<organism evidence="3 4">
    <name type="scientific">Neodiprion lecontei</name>
    <name type="common">Redheaded pine sawfly</name>
    <dbReference type="NCBI Taxonomy" id="441921"/>
    <lineage>
        <taxon>Eukaryota</taxon>
        <taxon>Metazoa</taxon>
        <taxon>Ecdysozoa</taxon>
        <taxon>Arthropoda</taxon>
        <taxon>Hexapoda</taxon>
        <taxon>Insecta</taxon>
        <taxon>Pterygota</taxon>
        <taxon>Neoptera</taxon>
        <taxon>Endopterygota</taxon>
        <taxon>Hymenoptera</taxon>
        <taxon>Tenthredinoidea</taxon>
        <taxon>Diprionidae</taxon>
        <taxon>Diprioninae</taxon>
        <taxon>Neodiprion</taxon>
    </lineage>
</organism>
<accession>A0ABM3FQC1</accession>
<feature type="chain" id="PRO_5045906543" evidence="2">
    <location>
        <begin position="20"/>
        <end position="196"/>
    </location>
</feature>
<proteinExistence type="predicted"/>
<name>A0ABM3FQC1_NEOLC</name>
<sequence length="196" mass="21758">MKIRVTLIIFMCTTFAANADKFPETKDLAKKSEPRHRVYEYSRSIEAVSVDFGNANGGGRSEVTKHVRLSYTPDEEDISDSMVGNHIQKGSERSLQVLTSTRKNSKQPSKILHSDGSTSSEKGFSCSCVEEEKGQDGGFHDATLSGLQNEICCIDTNTNGWDVTAGLNNSFGWILLFTVRRRARTQNRLNMLSKEG</sequence>
<reference evidence="4" key="1">
    <citation type="submission" date="2025-08" db="UniProtKB">
        <authorList>
            <consortium name="RefSeq"/>
        </authorList>
    </citation>
    <scope>IDENTIFICATION</scope>
    <source>
        <tissue evidence="4">Thorax and Abdomen</tissue>
    </source>
</reference>
<evidence type="ECO:0000256" key="1">
    <source>
        <dbReference type="SAM" id="MobiDB-lite"/>
    </source>
</evidence>
<feature type="region of interest" description="Disordered" evidence="1">
    <location>
        <begin position="100"/>
        <end position="124"/>
    </location>
</feature>
<dbReference type="GeneID" id="124293398"/>